<accession>A0AAW1AP69</accession>
<reference evidence="1 2" key="1">
    <citation type="journal article" date="2024" name="Proc. Natl. Acad. Sci. U.S.A.">
        <title>The genetic regulatory architecture and epigenomic basis for age-related changes in rattlesnake venom.</title>
        <authorList>
            <person name="Hogan M.P."/>
            <person name="Holding M.L."/>
            <person name="Nystrom G.S."/>
            <person name="Colston T.J."/>
            <person name="Bartlett D.A."/>
            <person name="Mason A.J."/>
            <person name="Ellsworth S.A."/>
            <person name="Rautsaw R.M."/>
            <person name="Lawrence K.C."/>
            <person name="Strickland J.L."/>
            <person name="He B."/>
            <person name="Fraser P."/>
            <person name="Margres M.J."/>
            <person name="Gilbert D.M."/>
            <person name="Gibbs H.L."/>
            <person name="Parkinson C.L."/>
            <person name="Rokyta D.R."/>
        </authorList>
    </citation>
    <scope>NUCLEOTIDE SEQUENCE [LARGE SCALE GENOMIC DNA]</scope>
    <source>
        <strain evidence="1">DRR0105</strain>
    </source>
</reference>
<gene>
    <name evidence="1" type="ORF">NXF25_017918</name>
</gene>
<sequence>MFPGLGGHGKGAELWLFWWRFCASNSTQFVTSASAPTASSWPTSPMKRLPNGASITEDGLTAHRRQRGIIYTSEFSTDKLVAQSVLPICRSSYNEVASYSYNIGLVVPYDNI</sequence>
<name>A0AAW1AP69_CROAD</name>
<dbReference type="AlphaFoldDB" id="A0AAW1AP69"/>
<dbReference type="EMBL" id="JAOTOJ010000018">
    <property type="protein sequence ID" value="KAK9391529.1"/>
    <property type="molecule type" value="Genomic_DNA"/>
</dbReference>
<proteinExistence type="predicted"/>
<evidence type="ECO:0000313" key="1">
    <source>
        <dbReference type="EMBL" id="KAK9391529.1"/>
    </source>
</evidence>
<organism evidence="1 2">
    <name type="scientific">Crotalus adamanteus</name>
    <name type="common">Eastern diamondback rattlesnake</name>
    <dbReference type="NCBI Taxonomy" id="8729"/>
    <lineage>
        <taxon>Eukaryota</taxon>
        <taxon>Metazoa</taxon>
        <taxon>Chordata</taxon>
        <taxon>Craniata</taxon>
        <taxon>Vertebrata</taxon>
        <taxon>Euteleostomi</taxon>
        <taxon>Lepidosauria</taxon>
        <taxon>Squamata</taxon>
        <taxon>Bifurcata</taxon>
        <taxon>Unidentata</taxon>
        <taxon>Episquamata</taxon>
        <taxon>Toxicofera</taxon>
        <taxon>Serpentes</taxon>
        <taxon>Colubroidea</taxon>
        <taxon>Viperidae</taxon>
        <taxon>Crotalinae</taxon>
        <taxon>Crotalus</taxon>
    </lineage>
</organism>
<evidence type="ECO:0000313" key="2">
    <source>
        <dbReference type="Proteomes" id="UP001474421"/>
    </source>
</evidence>
<dbReference type="Proteomes" id="UP001474421">
    <property type="component" value="Unassembled WGS sequence"/>
</dbReference>
<comment type="caution">
    <text evidence="1">The sequence shown here is derived from an EMBL/GenBank/DDBJ whole genome shotgun (WGS) entry which is preliminary data.</text>
</comment>
<keyword evidence="2" id="KW-1185">Reference proteome</keyword>
<protein>
    <submittedName>
        <fullName evidence="1">F-box/WD repeat-containing protein 8-like</fullName>
    </submittedName>
</protein>